<organism evidence="1">
    <name type="scientific">marine sediment metagenome</name>
    <dbReference type="NCBI Taxonomy" id="412755"/>
    <lineage>
        <taxon>unclassified sequences</taxon>
        <taxon>metagenomes</taxon>
        <taxon>ecological metagenomes</taxon>
    </lineage>
</organism>
<protein>
    <submittedName>
        <fullName evidence="1">Uncharacterized protein</fullName>
    </submittedName>
</protein>
<reference evidence="1" key="1">
    <citation type="journal article" date="2015" name="Nature">
        <title>Complex archaea that bridge the gap between prokaryotes and eukaryotes.</title>
        <authorList>
            <person name="Spang A."/>
            <person name="Saw J.H."/>
            <person name="Jorgensen S.L."/>
            <person name="Zaremba-Niedzwiedzka K."/>
            <person name="Martijn J."/>
            <person name="Lind A.E."/>
            <person name="van Eijk R."/>
            <person name="Schleper C."/>
            <person name="Guy L."/>
            <person name="Ettema T.J."/>
        </authorList>
    </citation>
    <scope>NUCLEOTIDE SEQUENCE</scope>
</reference>
<feature type="non-terminal residue" evidence="1">
    <location>
        <position position="1"/>
    </location>
</feature>
<sequence length="303" mass="32501">QKSSSNGSIYLQHSGRIWQRNDNQFTFTEGGDDLDFLFSSTNVDISWSDGPMYLYNTENNTDSILGIKGFGTGIEKGRLLVFSDGNDKNIELHHDDTDGHIITDTGDIHIEPAGGDVSLAASNLDTTGDVDFGGADLELPQASPAVPGVDGGIELDFTDGKMVIQHGSAHAELGASTDVVMGKLINSWSGTIFAPDGVNDVMTVKAINSIEFPHGVVITAIYLGVSENSNYTLTIQNFDDFDTINGVNPTIDTVAYTADTTGEVIDTSPTYDTIAAGQLIMISIPATDVDWIHFEIYYYEPAG</sequence>
<dbReference type="AlphaFoldDB" id="A0A0F9DXZ2"/>
<comment type="caution">
    <text evidence="1">The sequence shown here is derived from an EMBL/GenBank/DDBJ whole genome shotgun (WGS) entry which is preliminary data.</text>
</comment>
<proteinExistence type="predicted"/>
<gene>
    <name evidence="1" type="ORF">LCGC14_2143650</name>
</gene>
<accession>A0A0F9DXZ2</accession>
<name>A0A0F9DXZ2_9ZZZZ</name>
<dbReference type="EMBL" id="LAZR01027159">
    <property type="protein sequence ID" value="KKL66569.1"/>
    <property type="molecule type" value="Genomic_DNA"/>
</dbReference>
<evidence type="ECO:0000313" key="1">
    <source>
        <dbReference type="EMBL" id="KKL66569.1"/>
    </source>
</evidence>